<comment type="caution">
    <text evidence="1">The sequence shown here is derived from an EMBL/GenBank/DDBJ whole genome shotgun (WGS) entry which is preliminary data.</text>
</comment>
<dbReference type="RefSeq" id="WP_145730541.1">
    <property type="nucleotide sequence ID" value="NZ_VITR01000004.1"/>
</dbReference>
<evidence type="ECO:0000313" key="1">
    <source>
        <dbReference type="EMBL" id="TWB43637.1"/>
    </source>
</evidence>
<evidence type="ECO:0008006" key="3">
    <source>
        <dbReference type="Google" id="ProtNLM"/>
    </source>
</evidence>
<keyword evidence="2" id="KW-1185">Reference proteome</keyword>
<sequence length="70" mass="7620">MYPHKFAIGQSVVLHPAPGETRPAGPTVSVTRQLPAAGRDPQYRIKVDQDGQERVVRESQLEAVRTPASA</sequence>
<dbReference type="Proteomes" id="UP000315751">
    <property type="component" value="Unassembled WGS sequence"/>
</dbReference>
<reference evidence="1 2" key="1">
    <citation type="submission" date="2019-06" db="EMBL/GenBank/DDBJ databases">
        <title>Genomic Encyclopedia of Type Strains, Phase IV (KMG-V): Genome sequencing to study the core and pangenomes of soil and plant-associated prokaryotes.</title>
        <authorList>
            <person name="Whitman W."/>
        </authorList>
    </citation>
    <scope>NUCLEOTIDE SEQUENCE [LARGE SCALE GENOMIC DNA]</scope>
    <source>
        <strain evidence="1 2">BR 11622</strain>
    </source>
</reference>
<evidence type="ECO:0000313" key="2">
    <source>
        <dbReference type="Proteomes" id="UP000315751"/>
    </source>
</evidence>
<dbReference type="OrthoDB" id="8455641at2"/>
<dbReference type="AlphaFoldDB" id="A0A560HBA7"/>
<name>A0A560HBA7_9PROT</name>
<protein>
    <recommendedName>
        <fullName evidence="3">Hypervirulence associated protein TUDOR domain-containing protein</fullName>
    </recommendedName>
</protein>
<gene>
    <name evidence="1" type="ORF">FBZ90_10420</name>
</gene>
<organism evidence="1 2">
    <name type="scientific">Nitrospirillum amazonense</name>
    <dbReference type="NCBI Taxonomy" id="28077"/>
    <lineage>
        <taxon>Bacteria</taxon>
        <taxon>Pseudomonadati</taxon>
        <taxon>Pseudomonadota</taxon>
        <taxon>Alphaproteobacteria</taxon>
        <taxon>Rhodospirillales</taxon>
        <taxon>Azospirillaceae</taxon>
        <taxon>Nitrospirillum</taxon>
    </lineage>
</organism>
<proteinExistence type="predicted"/>
<dbReference type="EMBL" id="VITR01000004">
    <property type="protein sequence ID" value="TWB43637.1"/>
    <property type="molecule type" value="Genomic_DNA"/>
</dbReference>
<accession>A0A560HBA7</accession>